<evidence type="ECO:0000313" key="3">
    <source>
        <dbReference type="EMBL" id="SDF28925.1"/>
    </source>
</evidence>
<name>A0A1G7JVP6_9BACL</name>
<organism evidence="3 4">
    <name type="scientific">Fontibacillus panacisegetis</name>
    <dbReference type="NCBI Taxonomy" id="670482"/>
    <lineage>
        <taxon>Bacteria</taxon>
        <taxon>Bacillati</taxon>
        <taxon>Bacillota</taxon>
        <taxon>Bacilli</taxon>
        <taxon>Bacillales</taxon>
        <taxon>Paenibacillaceae</taxon>
        <taxon>Fontibacillus</taxon>
    </lineage>
</organism>
<reference evidence="3 4" key="1">
    <citation type="submission" date="2016-10" db="EMBL/GenBank/DDBJ databases">
        <authorList>
            <person name="de Groot N.N."/>
        </authorList>
    </citation>
    <scope>NUCLEOTIDE SEQUENCE [LARGE SCALE GENOMIC DNA]</scope>
    <source>
        <strain evidence="3 4">DSM 28129</strain>
    </source>
</reference>
<dbReference type="RefSeq" id="WP_091228800.1">
    <property type="nucleotide sequence ID" value="NZ_FNBG01000008.1"/>
</dbReference>
<dbReference type="PANTHER" id="PTHR46401">
    <property type="entry name" value="GLYCOSYLTRANSFERASE WBBK-RELATED"/>
    <property type="match status" value="1"/>
</dbReference>
<evidence type="ECO:0000313" key="4">
    <source>
        <dbReference type="Proteomes" id="UP000198972"/>
    </source>
</evidence>
<keyword evidence="4" id="KW-1185">Reference proteome</keyword>
<accession>A0A1G7JVP6</accession>
<dbReference type="AlphaFoldDB" id="A0A1G7JVP6"/>
<evidence type="ECO:0000256" key="1">
    <source>
        <dbReference type="ARBA" id="ARBA00022679"/>
    </source>
</evidence>
<protein>
    <submittedName>
        <fullName evidence="3">Glycosyl transferases group 1</fullName>
    </submittedName>
</protein>
<keyword evidence="1 3" id="KW-0808">Transferase</keyword>
<dbReference type="InterPro" id="IPR001296">
    <property type="entry name" value="Glyco_trans_1"/>
</dbReference>
<dbReference type="PANTHER" id="PTHR46401:SF2">
    <property type="entry name" value="GLYCOSYLTRANSFERASE WBBK-RELATED"/>
    <property type="match status" value="1"/>
</dbReference>
<dbReference type="Pfam" id="PF00534">
    <property type="entry name" value="Glycos_transf_1"/>
    <property type="match status" value="1"/>
</dbReference>
<dbReference type="EMBL" id="FNBG01000008">
    <property type="protein sequence ID" value="SDF28925.1"/>
    <property type="molecule type" value="Genomic_DNA"/>
</dbReference>
<evidence type="ECO:0000259" key="2">
    <source>
        <dbReference type="Pfam" id="PF00534"/>
    </source>
</evidence>
<dbReference type="CDD" id="cd03801">
    <property type="entry name" value="GT4_PimA-like"/>
    <property type="match status" value="1"/>
</dbReference>
<dbReference type="GO" id="GO:0009103">
    <property type="term" value="P:lipopolysaccharide biosynthetic process"/>
    <property type="evidence" value="ECO:0007669"/>
    <property type="project" value="TreeGrafter"/>
</dbReference>
<sequence length="352" mass="40579">MGQSTNVDRKDVFQFKFVSHYFQIEGAKGSILEANMRAKWLSLLCPDDLRIAFAMNKGQVPMYGAEYVELVDKREAGWWNHYFFNSWDLNQETGKTGWSVGPNIDLSQPLKAMVPLIVYSNYHKSIVLKKWNHYDPNLITVIPNMVDDTLFNPGADCQRGIIGWIGYDNPSKYTKGPEVIPYLAKRFPHLNFEMVHASEPRFQDEWMKEPLPNVTIYQKVAHYDMPDLIRRWHVLISGSKWETGATHIKEAMACGIPVIAADVAVIPEIASSQMLLKDMMWGHPPHTTHPYQWTDSSLERYAQALDELISDSDKLKKLSLAAIEESKATFPPKIAEQWFRFMRKCRDCYQLS</sequence>
<dbReference type="STRING" id="670482.SAMN04488542_108121"/>
<proteinExistence type="predicted"/>
<feature type="domain" description="Glycosyl transferase family 1" evidence="2">
    <location>
        <begin position="211"/>
        <end position="272"/>
    </location>
</feature>
<dbReference type="Proteomes" id="UP000198972">
    <property type="component" value="Unassembled WGS sequence"/>
</dbReference>
<dbReference type="GO" id="GO:0016757">
    <property type="term" value="F:glycosyltransferase activity"/>
    <property type="evidence" value="ECO:0007669"/>
    <property type="project" value="InterPro"/>
</dbReference>
<dbReference type="SUPFAM" id="SSF53756">
    <property type="entry name" value="UDP-Glycosyltransferase/glycogen phosphorylase"/>
    <property type="match status" value="1"/>
</dbReference>
<gene>
    <name evidence="3" type="ORF">SAMN04488542_108121</name>
</gene>
<dbReference type="Gene3D" id="3.40.50.2000">
    <property type="entry name" value="Glycogen Phosphorylase B"/>
    <property type="match status" value="1"/>
</dbReference>
<dbReference type="OrthoDB" id="158463at2"/>